<dbReference type="Proteomes" id="UP000051048">
    <property type="component" value="Unassembled WGS sequence"/>
</dbReference>
<comment type="catalytic activity">
    <reaction evidence="6">
        <text>N(2)-formyl-N(1)-(5-phospho-beta-D-ribosyl)glycinamide + L-glutamine + ATP + H2O = 2-formamido-N(1)-(5-O-phospho-beta-D-ribosyl)acetamidine + L-glutamate + ADP + phosphate + H(+)</text>
        <dbReference type="Rhea" id="RHEA:17129"/>
        <dbReference type="ChEBI" id="CHEBI:15377"/>
        <dbReference type="ChEBI" id="CHEBI:15378"/>
        <dbReference type="ChEBI" id="CHEBI:29985"/>
        <dbReference type="ChEBI" id="CHEBI:30616"/>
        <dbReference type="ChEBI" id="CHEBI:43474"/>
        <dbReference type="ChEBI" id="CHEBI:58359"/>
        <dbReference type="ChEBI" id="CHEBI:147286"/>
        <dbReference type="ChEBI" id="CHEBI:147287"/>
        <dbReference type="ChEBI" id="CHEBI:456216"/>
        <dbReference type="EC" id="6.3.5.3"/>
    </reaction>
</comment>
<dbReference type="InterPro" id="IPR003850">
    <property type="entry name" value="PurS"/>
</dbReference>
<dbReference type="UniPathway" id="UPA00074">
    <property type="reaction ID" value="UER00128"/>
</dbReference>
<organism evidence="7 8">
    <name type="scientific">Ligilactobacillus equi DSM 15833 = JCM 10991</name>
    <dbReference type="NCBI Taxonomy" id="1423740"/>
    <lineage>
        <taxon>Bacteria</taxon>
        <taxon>Bacillati</taxon>
        <taxon>Bacillota</taxon>
        <taxon>Bacilli</taxon>
        <taxon>Lactobacillales</taxon>
        <taxon>Lactobacillaceae</taxon>
        <taxon>Ligilactobacillus</taxon>
    </lineage>
</organism>
<dbReference type="GO" id="GO:0005524">
    <property type="term" value="F:ATP binding"/>
    <property type="evidence" value="ECO:0007669"/>
    <property type="project" value="UniProtKB-UniRule"/>
</dbReference>
<accession>A0A0R1TBI3</accession>
<dbReference type="GO" id="GO:0006189">
    <property type="term" value="P:'de novo' IMP biosynthetic process"/>
    <property type="evidence" value="ECO:0007669"/>
    <property type="project" value="UniProtKB-UniRule"/>
</dbReference>
<dbReference type="AlphaFoldDB" id="A0A0R1TBI3"/>
<dbReference type="HAMAP" id="MF_01926">
    <property type="entry name" value="PurS"/>
    <property type="match status" value="1"/>
</dbReference>
<evidence type="ECO:0000256" key="1">
    <source>
        <dbReference type="ARBA" id="ARBA00022490"/>
    </source>
</evidence>
<reference evidence="7 8" key="1">
    <citation type="journal article" date="2015" name="Genome Announc.">
        <title>Expanding the biotechnology potential of lactobacilli through comparative genomics of 213 strains and associated genera.</title>
        <authorList>
            <person name="Sun Z."/>
            <person name="Harris H.M."/>
            <person name="McCann A."/>
            <person name="Guo C."/>
            <person name="Argimon S."/>
            <person name="Zhang W."/>
            <person name="Yang X."/>
            <person name="Jeffery I.B."/>
            <person name="Cooney J.C."/>
            <person name="Kagawa T.F."/>
            <person name="Liu W."/>
            <person name="Song Y."/>
            <person name="Salvetti E."/>
            <person name="Wrobel A."/>
            <person name="Rasinkangas P."/>
            <person name="Parkhill J."/>
            <person name="Rea M.C."/>
            <person name="O'Sullivan O."/>
            <person name="Ritari J."/>
            <person name="Douillard F.P."/>
            <person name="Paul Ross R."/>
            <person name="Yang R."/>
            <person name="Briner A.E."/>
            <person name="Felis G.E."/>
            <person name="de Vos W.M."/>
            <person name="Barrangou R."/>
            <person name="Klaenhammer T.R."/>
            <person name="Caufield P.W."/>
            <person name="Cui Y."/>
            <person name="Zhang H."/>
            <person name="O'Toole P.W."/>
        </authorList>
    </citation>
    <scope>NUCLEOTIDE SEQUENCE [LARGE SCALE GENOMIC DNA]</scope>
    <source>
        <strain evidence="7 8">DSM 15833</strain>
    </source>
</reference>
<evidence type="ECO:0000256" key="3">
    <source>
        <dbReference type="ARBA" id="ARBA00022741"/>
    </source>
</evidence>
<dbReference type="GO" id="GO:0005737">
    <property type="term" value="C:cytoplasm"/>
    <property type="evidence" value="ECO:0007669"/>
    <property type="project" value="UniProtKB-SubCell"/>
</dbReference>
<dbReference type="SUPFAM" id="SSF82697">
    <property type="entry name" value="PurS-like"/>
    <property type="match status" value="1"/>
</dbReference>
<dbReference type="NCBIfam" id="TIGR00302">
    <property type="entry name" value="phosphoribosylformylglycinamidine synthase subunit PurS"/>
    <property type="match status" value="1"/>
</dbReference>
<evidence type="ECO:0000313" key="8">
    <source>
        <dbReference type="Proteomes" id="UP000051048"/>
    </source>
</evidence>
<keyword evidence="1 6" id="KW-0963">Cytoplasm</keyword>
<keyword evidence="2 6" id="KW-0436">Ligase</keyword>
<dbReference type="PANTHER" id="PTHR34696">
    <property type="entry name" value="PHOSPHORIBOSYLFORMYLGLYCINAMIDINE SYNTHASE SUBUNIT PURS"/>
    <property type="match status" value="1"/>
</dbReference>
<keyword evidence="5 6" id="KW-0067">ATP-binding</keyword>
<proteinExistence type="inferred from homology"/>
<evidence type="ECO:0000256" key="2">
    <source>
        <dbReference type="ARBA" id="ARBA00022598"/>
    </source>
</evidence>
<name>A0A0R1TBI3_9LACO</name>
<dbReference type="STRING" id="1423740.FC36_GL000971"/>
<dbReference type="PANTHER" id="PTHR34696:SF1">
    <property type="entry name" value="PHOSPHORIBOSYLFORMYLGLYCINAMIDINE SYNTHASE SUBUNIT PURS"/>
    <property type="match status" value="1"/>
</dbReference>
<protein>
    <recommendedName>
        <fullName evidence="6">Phosphoribosylformylglycinamidine synthase subunit PurS</fullName>
        <shortName evidence="6">FGAM synthase</shortName>
        <ecNumber evidence="6">6.3.5.3</ecNumber>
    </recommendedName>
    <alternativeName>
        <fullName evidence="6">Formylglycinamide ribonucleotide amidotransferase subunit III</fullName>
        <shortName evidence="6">FGAR amidotransferase III</shortName>
        <shortName evidence="6">FGAR-AT III</shortName>
    </alternativeName>
    <alternativeName>
        <fullName evidence="6">Phosphoribosylformylglycinamidine synthase subunit III</fullName>
    </alternativeName>
</protein>
<comment type="subunit">
    <text evidence="6">Part of the FGAM synthase complex composed of 1 PurL, 1 PurQ and 2 PurS subunits.</text>
</comment>
<dbReference type="EMBL" id="AZFH01000138">
    <property type="protein sequence ID" value="KRL78783.1"/>
    <property type="molecule type" value="Genomic_DNA"/>
</dbReference>
<comment type="pathway">
    <text evidence="6">Purine metabolism; IMP biosynthesis via de novo pathway; 5-amino-1-(5-phospho-D-ribosyl)imidazole from N(2)-formyl-N(1)-(5-phospho-D-ribosyl)glycinamide: step 1/2.</text>
</comment>
<dbReference type="PATRIC" id="fig|1423740.3.peg.1042"/>
<comment type="function">
    <text evidence="6">Part of the phosphoribosylformylglycinamidine synthase complex involved in the purines biosynthetic pathway. Catalyzes the ATP-dependent conversion of formylglycinamide ribonucleotide (FGAR) and glutamine to yield formylglycinamidine ribonucleotide (FGAM) and glutamate. The FGAM synthase complex is composed of three subunits. PurQ produces an ammonia molecule by converting glutamine to glutamate. PurL transfers the ammonia molecule to FGAR to form FGAM in an ATP-dependent manner. PurS interacts with PurQ and PurL and is thought to assist in the transfer of the ammonia molecule from PurQ to PurL.</text>
</comment>
<keyword evidence="3 6" id="KW-0547">Nucleotide-binding</keyword>
<comment type="subcellular location">
    <subcellularLocation>
        <location evidence="6">Cytoplasm</location>
    </subcellularLocation>
</comment>
<evidence type="ECO:0000256" key="5">
    <source>
        <dbReference type="ARBA" id="ARBA00022840"/>
    </source>
</evidence>
<evidence type="ECO:0000313" key="7">
    <source>
        <dbReference type="EMBL" id="KRL78783.1"/>
    </source>
</evidence>
<sequence>MEMKQVRIYVTYKQSVFDPQGETIKESIQTMGHTEIKKVKVGKFFDVTIDLCASDLEQIVKSIAEEMLVNFNLETYRYEILEEA</sequence>
<comment type="similarity">
    <text evidence="6">Belongs to the PurS family.</text>
</comment>
<keyword evidence="4 6" id="KW-0658">Purine biosynthesis</keyword>
<evidence type="ECO:0000256" key="6">
    <source>
        <dbReference type="HAMAP-Rule" id="MF_01926"/>
    </source>
</evidence>
<comment type="caution">
    <text evidence="7">The sequence shown here is derived from an EMBL/GenBank/DDBJ whole genome shotgun (WGS) entry which is preliminary data.</text>
</comment>
<dbReference type="Gene3D" id="3.30.1280.10">
    <property type="entry name" value="Phosphoribosylformylglycinamidine synthase subunit PurS"/>
    <property type="match status" value="1"/>
</dbReference>
<dbReference type="NCBIfam" id="NF004630">
    <property type="entry name" value="PRK05974.1"/>
    <property type="match status" value="1"/>
</dbReference>
<dbReference type="EC" id="6.3.5.3" evidence="6"/>
<dbReference type="GO" id="GO:0004642">
    <property type="term" value="F:phosphoribosylformylglycinamidine synthase activity"/>
    <property type="evidence" value="ECO:0007669"/>
    <property type="project" value="UniProtKB-UniRule"/>
</dbReference>
<dbReference type="Pfam" id="PF02700">
    <property type="entry name" value="PurS"/>
    <property type="match status" value="1"/>
</dbReference>
<evidence type="ECO:0000256" key="4">
    <source>
        <dbReference type="ARBA" id="ARBA00022755"/>
    </source>
</evidence>
<dbReference type="InterPro" id="IPR036604">
    <property type="entry name" value="PurS-like_sf"/>
</dbReference>
<gene>
    <name evidence="6" type="primary">purS</name>
    <name evidence="7" type="ORF">FC36_GL000971</name>
</gene>